<gene>
    <name evidence="1" type="ORF">CCAX7_30710</name>
</gene>
<keyword evidence="2" id="KW-1185">Reference proteome</keyword>
<name>A0A402CSN8_9BACT</name>
<reference evidence="1 2" key="1">
    <citation type="journal article" date="2019" name="Int. J. Syst. Evol. Microbiol.">
        <title>Capsulimonas corticalis gen. nov., sp. nov., an aerobic capsulated bacterium, of a novel bacterial order, Capsulimonadales ord. nov., of the class Armatimonadia of the phylum Armatimonadetes.</title>
        <authorList>
            <person name="Li J."/>
            <person name="Kudo C."/>
            <person name="Tonouchi A."/>
        </authorList>
    </citation>
    <scope>NUCLEOTIDE SEQUENCE [LARGE SCALE GENOMIC DNA]</scope>
    <source>
        <strain evidence="1 2">AX-7</strain>
    </source>
</reference>
<dbReference type="InterPro" id="IPR000160">
    <property type="entry name" value="GGDEF_dom"/>
</dbReference>
<sequence>MAQGQREERKTVFQGVAWVAALNLMAVAWILGRPFSKAIYVAGVDAFEILGALMGGLWCLWTALRSRRDAGTPRNIAAPVTMAIGLICYSVGQTVYAYFDVIKHVDPPFPGVADLFFLAIYPTIFTSILRMSTRPMPLASRVRVFLDSAMIMTAAVAFSWYFILGPTMLQGSQTLLGRAVGLAYPCCDLILVFAVLLLASRSASRSGYVGVSILLTGLIVFVIGDSIYLYRLLQNTYHTGSLMDETYVLGNSLIGLGASAIHLLGRRSATETDVELVETPPLWRLLLPYALFPAIVALLLYTRSVHADKTLERGVIVSCLALVALILVRQVMSIRENYQLNQQLHTAYDDTAAYAAKMEIVNAELHATQDELKINLDALTEANERLHSLATTDMLTGLPNHRSMVAAIDAEMERSARYGRPCALLFFDLDYFKALNDTCGHPAGDAALSELAAHVRAGLRAIDTVGRWGGEEFLALLPETDLPGAYTVAEELRKRVAEHTFAAGGGLRLTCSVGVSSYPADAHHRDALVDAADQAMYAAKKLGRNQVRTAADPAVGALLTMSHEGSREEVALRGTVEAMAALVSARDHYTGEHTDEVGDLAIQLAQIMGLDIAQARMVGLAARLHDIGKVAIPDSILHKPSQLDSTEWEIMRTHPALGAEILNHVPGLRTVAPMVRAHHERWDGGGYPDRLSADQIPLGARIISVCDTYGAITTDRPYRSARDSSAARAEIRKHAGSQFDPDVVEALMDVLDAKISPAIQSAA</sequence>
<dbReference type="KEGG" id="ccot:CCAX7_30710"/>
<dbReference type="Proteomes" id="UP000287394">
    <property type="component" value="Chromosome"/>
</dbReference>
<dbReference type="CDD" id="cd01949">
    <property type="entry name" value="GGDEF"/>
    <property type="match status" value="1"/>
</dbReference>
<dbReference type="FunFam" id="3.30.70.270:FF:000001">
    <property type="entry name" value="Diguanylate cyclase domain protein"/>
    <property type="match status" value="1"/>
</dbReference>
<dbReference type="PROSITE" id="PS50887">
    <property type="entry name" value="GGDEF"/>
    <property type="match status" value="1"/>
</dbReference>
<dbReference type="SMART" id="SM00471">
    <property type="entry name" value="HDc"/>
    <property type="match status" value="1"/>
</dbReference>
<protein>
    <submittedName>
        <fullName evidence="1">Uncharacterized protein</fullName>
    </submittedName>
</protein>
<dbReference type="InterPro" id="IPR037522">
    <property type="entry name" value="HD_GYP_dom"/>
</dbReference>
<dbReference type="SUPFAM" id="SSF55073">
    <property type="entry name" value="Nucleotide cyclase"/>
    <property type="match status" value="1"/>
</dbReference>
<proteinExistence type="predicted"/>
<dbReference type="Pfam" id="PF00990">
    <property type="entry name" value="GGDEF"/>
    <property type="match status" value="1"/>
</dbReference>
<dbReference type="SMART" id="SM00267">
    <property type="entry name" value="GGDEF"/>
    <property type="match status" value="1"/>
</dbReference>
<dbReference type="InterPro" id="IPR052020">
    <property type="entry name" value="Cyclic_di-GMP/3'3'-cGAMP_PDE"/>
</dbReference>
<accession>A0A402CSN8</accession>
<dbReference type="EMBL" id="AP025739">
    <property type="protein sequence ID" value="BDI31020.1"/>
    <property type="molecule type" value="Genomic_DNA"/>
</dbReference>
<dbReference type="InterPro" id="IPR029787">
    <property type="entry name" value="Nucleotide_cyclase"/>
</dbReference>
<dbReference type="InterPro" id="IPR003607">
    <property type="entry name" value="HD/PDEase_dom"/>
</dbReference>
<evidence type="ECO:0000313" key="2">
    <source>
        <dbReference type="Proteomes" id="UP000287394"/>
    </source>
</evidence>
<dbReference type="SUPFAM" id="SSF109604">
    <property type="entry name" value="HD-domain/PDEase-like"/>
    <property type="match status" value="1"/>
</dbReference>
<dbReference type="InterPro" id="IPR043128">
    <property type="entry name" value="Rev_trsase/Diguanyl_cyclase"/>
</dbReference>
<dbReference type="NCBIfam" id="TIGR00254">
    <property type="entry name" value="GGDEF"/>
    <property type="match status" value="1"/>
</dbReference>
<organism evidence="1 2">
    <name type="scientific">Capsulimonas corticalis</name>
    <dbReference type="NCBI Taxonomy" id="2219043"/>
    <lineage>
        <taxon>Bacteria</taxon>
        <taxon>Bacillati</taxon>
        <taxon>Armatimonadota</taxon>
        <taxon>Armatimonadia</taxon>
        <taxon>Capsulimonadales</taxon>
        <taxon>Capsulimonadaceae</taxon>
        <taxon>Capsulimonas</taxon>
    </lineage>
</organism>
<evidence type="ECO:0000313" key="1">
    <source>
        <dbReference type="EMBL" id="BDI31020.1"/>
    </source>
</evidence>
<dbReference type="PANTHER" id="PTHR45228">
    <property type="entry name" value="CYCLIC DI-GMP PHOSPHODIESTERASE TM_0186-RELATED"/>
    <property type="match status" value="1"/>
</dbReference>
<dbReference type="Pfam" id="PF13487">
    <property type="entry name" value="HD_5"/>
    <property type="match status" value="1"/>
</dbReference>
<dbReference type="Gene3D" id="1.10.3210.10">
    <property type="entry name" value="Hypothetical protein af1432"/>
    <property type="match status" value="1"/>
</dbReference>
<dbReference type="CDD" id="cd00077">
    <property type="entry name" value="HDc"/>
    <property type="match status" value="1"/>
</dbReference>
<dbReference type="Gene3D" id="3.30.70.270">
    <property type="match status" value="1"/>
</dbReference>
<dbReference type="PANTHER" id="PTHR45228:SF4">
    <property type="entry name" value="LIPOPROTEIN"/>
    <property type="match status" value="1"/>
</dbReference>
<dbReference type="PROSITE" id="PS51832">
    <property type="entry name" value="HD_GYP"/>
    <property type="match status" value="1"/>
</dbReference>
<dbReference type="AlphaFoldDB" id="A0A402CSN8"/>